<evidence type="ECO:0008006" key="3">
    <source>
        <dbReference type="Google" id="ProtNLM"/>
    </source>
</evidence>
<gene>
    <name evidence="1" type="ORF">Daus18300_005657</name>
</gene>
<protein>
    <recommendedName>
        <fullName evidence="3">F-box domain-containing protein</fullName>
    </recommendedName>
</protein>
<proteinExistence type="predicted"/>
<keyword evidence="2" id="KW-1185">Reference proteome</keyword>
<sequence>MTEVFECNRIQESAGAWAEDLHRALSAQEESITARIYTRPLIRLDRSYISELPDELLAKIFLEVAAESSRHVLSTVKTNKLFHNVAIPLLYNRLELLPGRAREDMQSLGLSFRRHPQRRGYAREAKLRGSPEHFRSLGQIPVLFSNDAFPNMKRLHCIRVAVSNLQSLLAADELSTGTSTIEELIFEESEVTNWPAGINALMSACKMVRKLVLHWGSGAAESSSDGEYLQEAMGSAIARHATTLETLEFKPNECQISTNKENESGSLKDQLVSFLVLKDLTIHMACFNGGAQTFFNMDQGQVGNRGLVEYLPPSLERLALEARPEALADIPSTDTNLECMSLRLQITAILHRRDSNNRFPRLKLVQLPEWVDDSAQGRNGEDLPQLKELARSVGVEIMFKGKFPSLVNSHNRYR</sequence>
<evidence type="ECO:0000313" key="2">
    <source>
        <dbReference type="Proteomes" id="UP001583177"/>
    </source>
</evidence>
<dbReference type="Proteomes" id="UP001583177">
    <property type="component" value="Unassembled WGS sequence"/>
</dbReference>
<dbReference type="EMBL" id="JAWRVE010000042">
    <property type="protein sequence ID" value="KAL1869121.1"/>
    <property type="molecule type" value="Genomic_DNA"/>
</dbReference>
<organism evidence="1 2">
    <name type="scientific">Diaporthe australafricana</name>
    <dbReference type="NCBI Taxonomy" id="127596"/>
    <lineage>
        <taxon>Eukaryota</taxon>
        <taxon>Fungi</taxon>
        <taxon>Dikarya</taxon>
        <taxon>Ascomycota</taxon>
        <taxon>Pezizomycotina</taxon>
        <taxon>Sordariomycetes</taxon>
        <taxon>Sordariomycetidae</taxon>
        <taxon>Diaporthales</taxon>
        <taxon>Diaporthaceae</taxon>
        <taxon>Diaporthe</taxon>
    </lineage>
</organism>
<reference evidence="1 2" key="1">
    <citation type="journal article" date="2024" name="IMA Fungus">
        <title>IMA Genome - F19 : A genome assembly and annotation guide to empower mycologists, including annotated draft genome sequences of Ceratocystis pirilliformis, Diaporthe australafricana, Fusarium ophioides, Paecilomyces lecythidis, and Sporothrix stenoceras.</title>
        <authorList>
            <person name="Aylward J."/>
            <person name="Wilson A.M."/>
            <person name="Visagie C.M."/>
            <person name="Spraker J."/>
            <person name="Barnes I."/>
            <person name="Buitendag C."/>
            <person name="Ceriani C."/>
            <person name="Del Mar Angel L."/>
            <person name="du Plessis D."/>
            <person name="Fuchs T."/>
            <person name="Gasser K."/>
            <person name="Kramer D."/>
            <person name="Li W."/>
            <person name="Munsamy K."/>
            <person name="Piso A."/>
            <person name="Price J.L."/>
            <person name="Sonnekus B."/>
            <person name="Thomas C."/>
            <person name="van der Nest A."/>
            <person name="van Dijk A."/>
            <person name="van Heerden A."/>
            <person name="van Vuuren N."/>
            <person name="Yilmaz N."/>
            <person name="Duong T.A."/>
            <person name="van der Merwe N.A."/>
            <person name="Wingfield M.J."/>
            <person name="Wingfield B.D."/>
        </authorList>
    </citation>
    <scope>NUCLEOTIDE SEQUENCE [LARGE SCALE GENOMIC DNA]</scope>
    <source>
        <strain evidence="1 2">CMW 18300</strain>
    </source>
</reference>
<name>A0ABR3WZJ7_9PEZI</name>
<evidence type="ECO:0000313" key="1">
    <source>
        <dbReference type="EMBL" id="KAL1869121.1"/>
    </source>
</evidence>
<comment type="caution">
    <text evidence="1">The sequence shown here is derived from an EMBL/GenBank/DDBJ whole genome shotgun (WGS) entry which is preliminary data.</text>
</comment>
<accession>A0ABR3WZJ7</accession>